<name>A0A2T9ZID2_9FUNG</name>
<feature type="binding site" evidence="10">
    <location>
        <begin position="413"/>
        <end position="415"/>
    </location>
    <ligand>
        <name>GTP</name>
        <dbReference type="ChEBI" id="CHEBI:37565"/>
    </ligand>
</feature>
<comment type="catalytic activity">
    <reaction evidence="9 10 12">
        <text>IMP + L-aspartate + GTP = N(6)-(1,2-dicarboxyethyl)-AMP + GDP + phosphate + 2 H(+)</text>
        <dbReference type="Rhea" id="RHEA:15753"/>
        <dbReference type="ChEBI" id="CHEBI:15378"/>
        <dbReference type="ChEBI" id="CHEBI:29991"/>
        <dbReference type="ChEBI" id="CHEBI:37565"/>
        <dbReference type="ChEBI" id="CHEBI:43474"/>
        <dbReference type="ChEBI" id="CHEBI:57567"/>
        <dbReference type="ChEBI" id="CHEBI:58053"/>
        <dbReference type="ChEBI" id="CHEBI:58189"/>
        <dbReference type="EC" id="6.3.4.4"/>
    </reaction>
</comment>
<dbReference type="SMART" id="SM00788">
    <property type="entry name" value="Adenylsucc_synt"/>
    <property type="match status" value="1"/>
</dbReference>
<dbReference type="FunFam" id="3.90.170.10:FF:000001">
    <property type="entry name" value="Adenylosuccinate synthetase"/>
    <property type="match status" value="1"/>
</dbReference>
<dbReference type="Gene3D" id="3.90.170.10">
    <property type="entry name" value="Adenylosuccinate Synthetase, subunit A, domain 3"/>
    <property type="match status" value="1"/>
</dbReference>
<evidence type="ECO:0000256" key="11">
    <source>
        <dbReference type="PROSITE-ProRule" id="PRU10134"/>
    </source>
</evidence>
<dbReference type="PROSITE" id="PS00513">
    <property type="entry name" value="ADENYLOSUCCIN_SYN_2"/>
    <property type="match status" value="1"/>
</dbReference>
<dbReference type="SUPFAM" id="SSF52540">
    <property type="entry name" value="P-loop containing nucleoside triphosphate hydrolases"/>
    <property type="match status" value="1"/>
</dbReference>
<feature type="binding site" evidence="10">
    <location>
        <position position="147"/>
    </location>
    <ligand>
        <name>IMP</name>
        <dbReference type="ChEBI" id="CHEBI:58053"/>
        <note>ligand shared between dimeric partners</note>
    </ligand>
</feature>
<dbReference type="InterPro" id="IPR033128">
    <property type="entry name" value="Adenylosuccin_syn_Lys_AS"/>
</dbReference>
<comment type="function">
    <text evidence="1">Plays an important role in the de novo pathway and in the salvage pathway of purine nucleotide biosynthesis. Catalyzes the first committed step in the biosynthesis of AMP from IMP.</text>
</comment>
<dbReference type="NCBIfam" id="NF002223">
    <property type="entry name" value="PRK01117.1"/>
    <property type="match status" value="1"/>
</dbReference>
<dbReference type="UniPathway" id="UPA00075">
    <property type="reaction ID" value="UER00335"/>
</dbReference>
<dbReference type="GO" id="GO:0005737">
    <property type="term" value="C:cytoplasm"/>
    <property type="evidence" value="ECO:0007669"/>
    <property type="project" value="UniProtKB-SubCell"/>
</dbReference>
<comment type="pathway">
    <text evidence="10 12">Purine metabolism; AMP biosynthesis via de novo pathway; AMP from IMP: step 1/2.</text>
</comment>
<dbReference type="PROSITE" id="PS01266">
    <property type="entry name" value="ADENYLOSUCCIN_SYN_1"/>
    <property type="match status" value="1"/>
</dbReference>
<dbReference type="InterPro" id="IPR018220">
    <property type="entry name" value="Adenylosuccin_syn_GTP-bd"/>
</dbReference>
<dbReference type="GO" id="GO:0005525">
    <property type="term" value="F:GTP binding"/>
    <property type="evidence" value="ECO:0007669"/>
    <property type="project" value="UniProtKB-UniRule"/>
</dbReference>
<dbReference type="NCBIfam" id="TIGR00184">
    <property type="entry name" value="purA"/>
    <property type="match status" value="1"/>
</dbReference>
<dbReference type="InterPro" id="IPR042110">
    <property type="entry name" value="Adenylosuccinate_synth_dom2"/>
</dbReference>
<protein>
    <recommendedName>
        <fullName evidence="10 12">Adenylosuccinate synthetase</fullName>
        <shortName evidence="10">AMPSase</shortName>
        <shortName evidence="10">AdSS</shortName>
        <ecNumber evidence="10 12">6.3.4.4</ecNumber>
    </recommendedName>
    <alternativeName>
        <fullName evidence="10">IMP--aspartate ligase</fullName>
    </alternativeName>
</protein>
<organism evidence="13 14">
    <name type="scientific">Smittium megazygosporum</name>
    <dbReference type="NCBI Taxonomy" id="133381"/>
    <lineage>
        <taxon>Eukaryota</taxon>
        <taxon>Fungi</taxon>
        <taxon>Fungi incertae sedis</taxon>
        <taxon>Zoopagomycota</taxon>
        <taxon>Kickxellomycotina</taxon>
        <taxon>Harpellomycetes</taxon>
        <taxon>Harpellales</taxon>
        <taxon>Legeriomycetaceae</taxon>
        <taxon>Smittium</taxon>
    </lineage>
</organism>
<feature type="binding site" evidence="10">
    <location>
        <begin position="16"/>
        <end position="22"/>
    </location>
    <ligand>
        <name>GTP</name>
        <dbReference type="ChEBI" id="CHEBI:37565"/>
    </ligand>
</feature>
<feature type="binding site" evidence="10">
    <location>
        <begin position="44"/>
        <end position="46"/>
    </location>
    <ligand>
        <name>GTP</name>
        <dbReference type="ChEBI" id="CHEBI:37565"/>
    </ligand>
</feature>
<evidence type="ECO:0000313" key="14">
    <source>
        <dbReference type="Proteomes" id="UP000245609"/>
    </source>
</evidence>
<gene>
    <name evidence="13" type="ORF">BB560_001156</name>
</gene>
<dbReference type="Proteomes" id="UP000245609">
    <property type="component" value="Unassembled WGS sequence"/>
</dbReference>
<dbReference type="FunFam" id="1.10.300.10:FF:000002">
    <property type="entry name" value="Adenylosuccinate synthetase, chloroplastic"/>
    <property type="match status" value="1"/>
</dbReference>
<keyword evidence="8 10" id="KW-0342">GTP-binding</keyword>
<feature type="binding site" evidence="10">
    <location>
        <position position="303"/>
    </location>
    <ligand>
        <name>IMP</name>
        <dbReference type="ChEBI" id="CHEBI:58053"/>
    </ligand>
</feature>
<keyword evidence="5 10" id="KW-0547">Nucleotide-binding</keyword>
<comment type="subunit">
    <text evidence="2 10">Homodimer.</text>
</comment>
<evidence type="ECO:0000256" key="12">
    <source>
        <dbReference type="RuleBase" id="RU000520"/>
    </source>
</evidence>
<evidence type="ECO:0000256" key="8">
    <source>
        <dbReference type="ARBA" id="ARBA00023134"/>
    </source>
</evidence>
<dbReference type="EC" id="6.3.4.4" evidence="10 12"/>
<feature type="active site" description="Proton acceptor" evidence="10">
    <location>
        <position position="17"/>
    </location>
</feature>
<keyword evidence="3 10" id="KW-0436">Ligase</keyword>
<dbReference type="CDD" id="cd03108">
    <property type="entry name" value="AdSS"/>
    <property type="match status" value="1"/>
</dbReference>
<dbReference type="AlphaFoldDB" id="A0A2T9ZID2"/>
<evidence type="ECO:0000256" key="9">
    <source>
        <dbReference type="ARBA" id="ARBA00050432"/>
    </source>
</evidence>
<keyword evidence="6 10" id="KW-0658">Purine biosynthesis</keyword>
<evidence type="ECO:0000256" key="3">
    <source>
        <dbReference type="ARBA" id="ARBA00022598"/>
    </source>
</evidence>
<evidence type="ECO:0000313" key="13">
    <source>
        <dbReference type="EMBL" id="PVV04344.1"/>
    </source>
</evidence>
<feature type="active site" description="Proton donor" evidence="10">
    <location>
        <position position="45"/>
    </location>
</feature>
<dbReference type="GO" id="GO:0000287">
    <property type="term" value="F:magnesium ion binding"/>
    <property type="evidence" value="ECO:0007669"/>
    <property type="project" value="UniProtKB-UniRule"/>
</dbReference>
<feature type="binding site" evidence="10">
    <location>
        <begin position="42"/>
        <end position="45"/>
    </location>
    <ligand>
        <name>IMP</name>
        <dbReference type="ChEBI" id="CHEBI:58053"/>
    </ligand>
</feature>
<feature type="binding site" evidence="10">
    <location>
        <position position="305"/>
    </location>
    <ligand>
        <name>GTP</name>
        <dbReference type="ChEBI" id="CHEBI:37565"/>
    </ligand>
</feature>
<dbReference type="Gene3D" id="3.40.440.10">
    <property type="entry name" value="Adenylosuccinate Synthetase, subunit A, domain 1"/>
    <property type="match status" value="1"/>
</dbReference>
<feature type="binding site" evidence="10">
    <location>
        <position position="133"/>
    </location>
    <ligand>
        <name>IMP</name>
        <dbReference type="ChEBI" id="CHEBI:58053"/>
    </ligand>
</feature>
<feature type="active site" evidence="11">
    <location>
        <position position="144"/>
    </location>
</feature>
<proteinExistence type="inferred from homology"/>
<comment type="cofactor">
    <cofactor evidence="10">
        <name>Mg(2+)</name>
        <dbReference type="ChEBI" id="CHEBI:18420"/>
    </cofactor>
    <text evidence="10">Binds 1 Mg(2+) ion per subunit.</text>
</comment>
<evidence type="ECO:0000256" key="2">
    <source>
        <dbReference type="ARBA" id="ARBA00011738"/>
    </source>
</evidence>
<sequence length="426" mass="46214">MSSSNKVTVILGSQWGDEGKGKLSDILANKADICARCQGGDNAGHTIIANGKKFAVHILPSGIVSPNCIAVICNGVVLNIESLFKELGEIEAQGLDYTNRIFVSDRCQVVFNLHQLADGFNEQELGRGSIGTTKRGIGPAYSTKSLRTGIRVHELYSEPLFSERFRALVATMKKRYGDFDYDTEGELARYKALAEKMRPMVIDTVEYINNEINAGKNVLVEGANAHMLDIDFGTYPYVTSSNTGVGGALTGIGIPPAKVGNVIGVVKAYTTRVGGGPFPTEQLNDDGKLLQSEGAEFGVTTGRPRRCGWLDLVVVKYSTMVNGYTSINLTKLDVLDVMDEIKVATSYSINGKEVTSFPADLNSLNSATVNYTTFKGWKSKIANCTSFDQLPEACQAYVRFIEDFLGVPVEWIGTGAGRTDMIHIKK</sequence>
<evidence type="ECO:0000256" key="1">
    <source>
        <dbReference type="ARBA" id="ARBA00003779"/>
    </source>
</evidence>
<dbReference type="InterPro" id="IPR042109">
    <property type="entry name" value="Adenylosuccinate_synth_dom1"/>
</dbReference>
<comment type="function">
    <text evidence="10">Plays an important role in the de novo pathway and in the salvage pathway of purine nucleotide biosynthesis. Catalyzes the first commited step in the biosynthesis of AMP from IMP.</text>
</comment>
<evidence type="ECO:0000256" key="6">
    <source>
        <dbReference type="ARBA" id="ARBA00022755"/>
    </source>
</evidence>
<dbReference type="Pfam" id="PF00709">
    <property type="entry name" value="Adenylsucc_synt"/>
    <property type="match status" value="1"/>
</dbReference>
<dbReference type="InterPro" id="IPR042111">
    <property type="entry name" value="Adenylosuccinate_synth_dom3"/>
</dbReference>
<dbReference type="PANTHER" id="PTHR11846">
    <property type="entry name" value="ADENYLOSUCCINATE SYNTHETASE"/>
    <property type="match status" value="1"/>
</dbReference>
<comment type="caution">
    <text evidence="13">The sequence shown here is derived from an EMBL/GenBank/DDBJ whole genome shotgun (WGS) entry which is preliminary data.</text>
</comment>
<dbReference type="InterPro" id="IPR027417">
    <property type="entry name" value="P-loop_NTPase"/>
</dbReference>
<evidence type="ECO:0000256" key="7">
    <source>
        <dbReference type="ARBA" id="ARBA00022842"/>
    </source>
</evidence>
<keyword evidence="4 10" id="KW-0479">Metal-binding</keyword>
<accession>A0A2T9ZID2</accession>
<comment type="function">
    <text evidence="12">Plays an important role in the de novo pathway of purine nucleotide biosynthesis.</text>
</comment>
<comment type="subcellular location">
    <subcellularLocation>
        <location evidence="10">Cytoplasm</location>
    </subcellularLocation>
</comment>
<feature type="binding site" evidence="10">
    <location>
        <position position="239"/>
    </location>
    <ligand>
        <name>IMP</name>
        <dbReference type="ChEBI" id="CHEBI:58053"/>
    </ligand>
</feature>
<feature type="binding site" evidence="10">
    <location>
        <begin position="299"/>
        <end position="305"/>
    </location>
    <ligand>
        <name>substrate</name>
    </ligand>
</feature>
<dbReference type="GO" id="GO:0044208">
    <property type="term" value="P:'de novo' AMP biosynthetic process"/>
    <property type="evidence" value="ECO:0007669"/>
    <property type="project" value="UniProtKB-UniRule"/>
</dbReference>
<dbReference type="OrthoDB" id="10265645at2759"/>
<comment type="similarity">
    <text evidence="10 12">Belongs to the adenylosuccinate synthetase family.</text>
</comment>
<evidence type="ECO:0000256" key="5">
    <source>
        <dbReference type="ARBA" id="ARBA00022741"/>
    </source>
</evidence>
<evidence type="ECO:0000256" key="4">
    <source>
        <dbReference type="ARBA" id="ARBA00022723"/>
    </source>
</evidence>
<feature type="binding site" evidence="10">
    <location>
        <begin position="331"/>
        <end position="333"/>
    </location>
    <ligand>
        <name>GTP</name>
        <dbReference type="ChEBI" id="CHEBI:37565"/>
    </ligand>
</feature>
<feature type="binding site" evidence="10">
    <location>
        <begin position="17"/>
        <end position="20"/>
    </location>
    <ligand>
        <name>IMP</name>
        <dbReference type="ChEBI" id="CHEBI:58053"/>
    </ligand>
</feature>
<keyword evidence="14" id="KW-1185">Reference proteome</keyword>
<dbReference type="GO" id="GO:0004019">
    <property type="term" value="F:adenylosuccinate synthase activity"/>
    <property type="evidence" value="ECO:0007669"/>
    <property type="project" value="UniProtKB-UniRule"/>
</dbReference>
<feature type="binding site" evidence="10">
    <location>
        <position position="224"/>
    </location>
    <ligand>
        <name>IMP</name>
        <dbReference type="ChEBI" id="CHEBI:58053"/>
    </ligand>
</feature>
<dbReference type="PANTHER" id="PTHR11846:SF0">
    <property type="entry name" value="ADENYLOSUCCINATE SYNTHETASE"/>
    <property type="match status" value="1"/>
</dbReference>
<dbReference type="GO" id="GO:0046040">
    <property type="term" value="P:IMP metabolic process"/>
    <property type="evidence" value="ECO:0007669"/>
    <property type="project" value="TreeGrafter"/>
</dbReference>
<dbReference type="STRING" id="133381.A0A2T9ZID2"/>
<dbReference type="EMBL" id="MBFS01000134">
    <property type="protein sequence ID" value="PVV04344.1"/>
    <property type="molecule type" value="Genomic_DNA"/>
</dbReference>
<keyword evidence="7 10" id="KW-0460">Magnesium</keyword>
<feature type="binding site" evidence="10">
    <location>
        <position position="44"/>
    </location>
    <ligand>
        <name>Mg(2+)</name>
        <dbReference type="ChEBI" id="CHEBI:18420"/>
    </ligand>
</feature>
<reference evidence="13 14" key="1">
    <citation type="journal article" date="2018" name="MBio">
        <title>Comparative Genomics Reveals the Core Gene Toolbox for the Fungus-Insect Symbiosis.</title>
        <authorList>
            <person name="Wang Y."/>
            <person name="Stata M."/>
            <person name="Wang W."/>
            <person name="Stajich J.E."/>
            <person name="White M.M."/>
            <person name="Moncalvo J.M."/>
        </authorList>
    </citation>
    <scope>NUCLEOTIDE SEQUENCE [LARGE SCALE GENOMIC DNA]</scope>
    <source>
        <strain evidence="13 14">SC-DP-2</strain>
    </source>
</reference>
<dbReference type="InterPro" id="IPR001114">
    <property type="entry name" value="Adenylosuccinate_synthetase"/>
</dbReference>
<dbReference type="Gene3D" id="1.10.300.10">
    <property type="entry name" value="Adenylosuccinate Synthetase, subunit A, domain 2"/>
    <property type="match status" value="1"/>
</dbReference>
<evidence type="ECO:0000256" key="10">
    <source>
        <dbReference type="HAMAP-Rule" id="MF_03125"/>
    </source>
</evidence>
<feature type="binding site" evidence="10">
    <location>
        <position position="17"/>
    </location>
    <ligand>
        <name>Mg(2+)</name>
        <dbReference type="ChEBI" id="CHEBI:18420"/>
    </ligand>
</feature>
<dbReference type="HAMAP" id="MF_00011">
    <property type="entry name" value="Adenylosucc_synth"/>
    <property type="match status" value="1"/>
</dbReference>
<keyword evidence="10" id="KW-0963">Cytoplasm</keyword>